<evidence type="ECO:0000313" key="2">
    <source>
        <dbReference type="EMBL" id="KAG7393337.1"/>
    </source>
</evidence>
<keyword evidence="3" id="KW-1185">Reference proteome</keyword>
<protein>
    <submittedName>
        <fullName evidence="2">Uncharacterized protein</fullName>
    </submittedName>
</protein>
<dbReference type="AlphaFoldDB" id="A0A8T1WHK5"/>
<organism evidence="2 3">
    <name type="scientific">Phytophthora pseudosyringae</name>
    <dbReference type="NCBI Taxonomy" id="221518"/>
    <lineage>
        <taxon>Eukaryota</taxon>
        <taxon>Sar</taxon>
        <taxon>Stramenopiles</taxon>
        <taxon>Oomycota</taxon>
        <taxon>Peronosporomycetes</taxon>
        <taxon>Peronosporales</taxon>
        <taxon>Peronosporaceae</taxon>
        <taxon>Phytophthora</taxon>
    </lineage>
</organism>
<dbReference type="PANTHER" id="PTHR33324">
    <property type="entry name" value="EXPRESSED PROTEIN"/>
    <property type="match status" value="1"/>
</dbReference>
<evidence type="ECO:0000256" key="1">
    <source>
        <dbReference type="SAM" id="MobiDB-lite"/>
    </source>
</evidence>
<dbReference type="PANTHER" id="PTHR33324:SF2">
    <property type="entry name" value="MYB_SANT-LIKE DNA-BINDING DOMAIN-CONTAINING PROTEIN"/>
    <property type="match status" value="1"/>
</dbReference>
<dbReference type="OrthoDB" id="96345at2759"/>
<dbReference type="EMBL" id="JAGDFM010000004">
    <property type="protein sequence ID" value="KAG7393337.1"/>
    <property type="molecule type" value="Genomic_DNA"/>
</dbReference>
<feature type="compositionally biased region" description="Polar residues" evidence="1">
    <location>
        <begin position="122"/>
        <end position="131"/>
    </location>
</feature>
<accession>A0A8T1WHK5</accession>
<comment type="caution">
    <text evidence="2">The sequence shown here is derived from an EMBL/GenBank/DDBJ whole genome shotgun (WGS) entry which is preliminary data.</text>
</comment>
<feature type="compositionally biased region" description="Basic and acidic residues" evidence="1">
    <location>
        <begin position="159"/>
        <end position="174"/>
    </location>
</feature>
<reference evidence="2" key="1">
    <citation type="submission" date="2021-02" db="EMBL/GenBank/DDBJ databases">
        <authorList>
            <person name="Palmer J.M."/>
        </authorList>
    </citation>
    <scope>NUCLEOTIDE SEQUENCE</scope>
    <source>
        <strain evidence="2">SCRP734</strain>
    </source>
</reference>
<feature type="region of interest" description="Disordered" evidence="1">
    <location>
        <begin position="122"/>
        <end position="174"/>
    </location>
</feature>
<name>A0A8T1WHK5_9STRA</name>
<gene>
    <name evidence="2" type="ORF">PHYPSEUDO_009541</name>
</gene>
<proteinExistence type="predicted"/>
<dbReference type="Proteomes" id="UP000694044">
    <property type="component" value="Unassembled WGS sequence"/>
</dbReference>
<evidence type="ECO:0000313" key="3">
    <source>
        <dbReference type="Proteomes" id="UP000694044"/>
    </source>
</evidence>
<sequence>MADLYWDEDGVGGSASSMAVLLQWLSEPGNAECWQRSSGKREETRRILVKEIHESLLAHGIKHRTRGSVDIQICELMHSFEKVERWLQRKGLRHLEPNSRAEHKVVKACPYYRELSHVLNSSRSAADASSQTHRRYEVSTGTAKDVGYSDEDEAGLPDIDSKRVPSSDKGKRAGMEHDYDHVEMGDADRTRLLEAEKAVRRELFKVELQSKSDEAICVRVKSRMELLDLGISIDEVDRLMPLPL</sequence>